<comment type="caution">
    <text evidence="2">The sequence shown here is derived from an EMBL/GenBank/DDBJ whole genome shotgun (WGS) entry which is preliminary data.</text>
</comment>
<accession>A0ABQ3Q6V5</accession>
<dbReference type="Proteomes" id="UP001052655">
    <property type="component" value="Unassembled WGS sequence"/>
</dbReference>
<proteinExistence type="predicted"/>
<gene>
    <name evidence="2" type="ORF">Sdagh_47240</name>
</gene>
<dbReference type="EMBL" id="BNDX01000011">
    <property type="protein sequence ID" value="GHI32994.1"/>
    <property type="molecule type" value="Genomic_DNA"/>
</dbReference>
<evidence type="ECO:0000256" key="1">
    <source>
        <dbReference type="SAM" id="MobiDB-lite"/>
    </source>
</evidence>
<evidence type="ECO:0000313" key="3">
    <source>
        <dbReference type="Proteomes" id="UP001052655"/>
    </source>
</evidence>
<reference evidence="2" key="1">
    <citation type="submission" date="2024-05" db="EMBL/GenBank/DDBJ databases">
        <title>Whole genome shotgun sequence of Streptomyces daghestanicus NBRC 12762.</title>
        <authorList>
            <person name="Komaki H."/>
            <person name="Tamura T."/>
        </authorList>
    </citation>
    <scope>NUCLEOTIDE SEQUENCE</scope>
    <source>
        <strain evidence="2">NBRC 12762</strain>
    </source>
</reference>
<name>A0ABQ3Q6V5_9ACTN</name>
<protein>
    <submittedName>
        <fullName evidence="2">Uncharacterized protein</fullName>
    </submittedName>
</protein>
<keyword evidence="3" id="KW-1185">Reference proteome</keyword>
<feature type="compositionally biased region" description="Basic residues" evidence="1">
    <location>
        <begin position="70"/>
        <end position="87"/>
    </location>
</feature>
<organism evidence="2 3">
    <name type="scientific">Streptomyces daghestanicus</name>
    <dbReference type="NCBI Taxonomy" id="66885"/>
    <lineage>
        <taxon>Bacteria</taxon>
        <taxon>Bacillati</taxon>
        <taxon>Actinomycetota</taxon>
        <taxon>Actinomycetes</taxon>
        <taxon>Kitasatosporales</taxon>
        <taxon>Streptomycetaceae</taxon>
        <taxon>Streptomyces</taxon>
    </lineage>
</organism>
<evidence type="ECO:0000313" key="2">
    <source>
        <dbReference type="EMBL" id="GHI32994.1"/>
    </source>
</evidence>
<sequence>MGVEVEVEVERLGPAAQHGGVRREPATGALTATARRAGPGPVSAPSRSRPRQRAEPPAAAETAPAPPASRRARRHKASALRVVSGRR</sequence>
<feature type="region of interest" description="Disordered" evidence="1">
    <location>
        <begin position="1"/>
        <end position="87"/>
    </location>
</feature>
<feature type="compositionally biased region" description="Low complexity" evidence="1">
    <location>
        <begin position="26"/>
        <end position="47"/>
    </location>
</feature>